<keyword evidence="4 5" id="KW-0472">Membrane</keyword>
<sequence length="274" mass="30021">MPEPFGRLQQAVTDPRLGLARARFAPTWTLFYKETLRFGKVWLQTIAAPLITTILYLVVFGHALGGHISVYPGVSYTAFIVPGLMMMSILQNAFANSSSSLIQAKVTGNIVFLLLSPLSPTEIYIAMVAASVLRGALVGVAILALALLYLRIPLLHPLWIVAFTILGAGGMGSLGLIAGLWAEKFDQIAGFQNFIIMPLTFLAGVFYSMQSLPGMWQHLSLFNPFFYIIDGFRYGFFADSDVGVWTCLGVSIAFAGVTGLFAWHLLDRGYKLRQ</sequence>
<feature type="transmembrane region" description="Helical" evidence="5">
    <location>
        <begin position="70"/>
        <end position="90"/>
    </location>
</feature>
<protein>
    <recommendedName>
        <fullName evidence="5">Transport permease protein</fullName>
    </recommendedName>
</protein>
<keyword evidence="3 5" id="KW-1133">Transmembrane helix</keyword>
<dbReference type="InterPro" id="IPR000412">
    <property type="entry name" value="ABC_2_transport"/>
</dbReference>
<evidence type="ECO:0000256" key="1">
    <source>
        <dbReference type="ARBA" id="ARBA00004141"/>
    </source>
</evidence>
<dbReference type="PANTHER" id="PTHR43332">
    <property type="entry name" value="INNER MEMBRANE TRANSPORT PERMEASE YADH-RELATED"/>
    <property type="match status" value="1"/>
</dbReference>
<keyword evidence="2 5" id="KW-0812">Transmembrane</keyword>
<dbReference type="PANTHER" id="PTHR43332:SF1">
    <property type="entry name" value="TRANSPORT PERMEASE PROTEIN"/>
    <property type="match status" value="1"/>
</dbReference>
<dbReference type="InterPro" id="IPR052522">
    <property type="entry name" value="ABC-2_transport_permease"/>
</dbReference>
<dbReference type="Proteomes" id="UP001308776">
    <property type="component" value="Unassembled WGS sequence"/>
</dbReference>
<organism evidence="7 8">
    <name type="scientific">Acidithiobacillus ferriphilus</name>
    <dbReference type="NCBI Taxonomy" id="1689834"/>
    <lineage>
        <taxon>Bacteria</taxon>
        <taxon>Pseudomonadati</taxon>
        <taxon>Pseudomonadota</taxon>
        <taxon>Acidithiobacillia</taxon>
        <taxon>Acidithiobacillales</taxon>
        <taxon>Acidithiobacillaceae</taxon>
        <taxon>Acidithiobacillus</taxon>
    </lineage>
</organism>
<feature type="transmembrane region" description="Helical" evidence="5">
    <location>
        <begin position="157"/>
        <end position="182"/>
    </location>
</feature>
<comment type="similarity">
    <text evidence="5">Belongs to the ABC-2 integral membrane protein family.</text>
</comment>
<keyword evidence="5" id="KW-0813">Transport</keyword>
<evidence type="ECO:0000313" key="7">
    <source>
        <dbReference type="EMBL" id="MEB8514223.1"/>
    </source>
</evidence>
<feature type="transmembrane region" description="Helical" evidence="5">
    <location>
        <begin position="41"/>
        <end position="64"/>
    </location>
</feature>
<comment type="subcellular location">
    <subcellularLocation>
        <location evidence="5">Cell inner membrane</location>
        <topology evidence="5">Multi-pass membrane protein</topology>
    </subcellularLocation>
    <subcellularLocation>
        <location evidence="1">Membrane</location>
        <topology evidence="1">Multi-pass membrane protein</topology>
    </subcellularLocation>
</comment>
<name>A0ABU6FQD3_9PROT</name>
<keyword evidence="8" id="KW-1185">Reference proteome</keyword>
<dbReference type="PIRSF" id="PIRSF006648">
    <property type="entry name" value="DrrB"/>
    <property type="match status" value="1"/>
</dbReference>
<dbReference type="RefSeq" id="WP_081257974.1">
    <property type="nucleotide sequence ID" value="NZ_JAQGFK010000027.1"/>
</dbReference>
<dbReference type="EMBL" id="JAQGFR010000191">
    <property type="protein sequence ID" value="MEB8514223.1"/>
    <property type="molecule type" value="Genomic_DNA"/>
</dbReference>
<feature type="transmembrane region" description="Helical" evidence="5">
    <location>
        <begin position="242"/>
        <end position="266"/>
    </location>
</feature>
<reference evidence="7 8" key="1">
    <citation type="submission" date="2022-11" db="EMBL/GenBank/DDBJ databases">
        <title>Comparative genomics analysis of Acidithiobacillus ferriphilus.</title>
        <authorList>
            <person name="Ma L."/>
        </authorList>
    </citation>
    <scope>NUCLEOTIDE SEQUENCE [LARGE SCALE GENOMIC DNA]</scope>
    <source>
        <strain evidence="7 8">DY15</strain>
    </source>
</reference>
<feature type="domain" description="ABC transmembrane type-2" evidence="6">
    <location>
        <begin position="40"/>
        <end position="269"/>
    </location>
</feature>
<evidence type="ECO:0000256" key="2">
    <source>
        <dbReference type="ARBA" id="ARBA00022692"/>
    </source>
</evidence>
<evidence type="ECO:0000256" key="5">
    <source>
        <dbReference type="RuleBase" id="RU361157"/>
    </source>
</evidence>
<feature type="transmembrane region" description="Helical" evidence="5">
    <location>
        <begin position="124"/>
        <end position="150"/>
    </location>
</feature>
<gene>
    <name evidence="7" type="ORF">OW717_09245</name>
</gene>
<dbReference type="Pfam" id="PF01061">
    <property type="entry name" value="ABC2_membrane"/>
    <property type="match status" value="1"/>
</dbReference>
<evidence type="ECO:0000313" key="8">
    <source>
        <dbReference type="Proteomes" id="UP001308776"/>
    </source>
</evidence>
<evidence type="ECO:0000256" key="4">
    <source>
        <dbReference type="ARBA" id="ARBA00023136"/>
    </source>
</evidence>
<proteinExistence type="inferred from homology"/>
<feature type="transmembrane region" description="Helical" evidence="5">
    <location>
        <begin position="188"/>
        <end position="207"/>
    </location>
</feature>
<keyword evidence="5" id="KW-1003">Cell membrane</keyword>
<evidence type="ECO:0000259" key="6">
    <source>
        <dbReference type="PROSITE" id="PS51012"/>
    </source>
</evidence>
<dbReference type="PRINTS" id="PR00164">
    <property type="entry name" value="ABC2TRNSPORT"/>
</dbReference>
<comment type="caution">
    <text evidence="7">The sequence shown here is derived from an EMBL/GenBank/DDBJ whole genome shotgun (WGS) entry which is preliminary data.</text>
</comment>
<accession>A0ABU6FQD3</accession>
<dbReference type="InterPro" id="IPR013525">
    <property type="entry name" value="ABC2_TM"/>
</dbReference>
<dbReference type="InterPro" id="IPR047817">
    <property type="entry name" value="ABC2_TM_bact-type"/>
</dbReference>
<evidence type="ECO:0000256" key="3">
    <source>
        <dbReference type="ARBA" id="ARBA00022989"/>
    </source>
</evidence>
<dbReference type="PROSITE" id="PS51012">
    <property type="entry name" value="ABC_TM2"/>
    <property type="match status" value="1"/>
</dbReference>